<sequence length="422" mass="46541">MGRKILSIVGIILLVISSLAACSGNSSSKDDENTVTIWSWRSQDAKIWKKVEDQLNKDGKNIKISFRTFTPTQYDASLQTAMNGGKGPDILTLRGGSGIAKYATGKQITSLDNKVPGLDNFSKGVMSQVKTDGKTYAVPFAVQTSQFFYNKDLFKKYNLQVPKTWDDLINNMKVLKEKNVTPMGISGREGWALALILDSVGASQLGDPWVKDLISGKTHFNDPKFVNVLSNINSLKKYFQNGYSASSYQDMETLFSQGKVAMIVDGIWSVKTIQDQNPNLKIGSFLAPPVDTNQKARVYAFVDGGYGLNAKSKTKKAAIDVLKYTSTKQYAQTYTDLFGEIPGYPGIAPTNGTPLLNVAMNNYKENSINQLFRIRSPFSYGDPAIDTLAASGLQELFAGKKTPQTLADQLQKSITKWYKPFK</sequence>
<dbReference type="InterPro" id="IPR006059">
    <property type="entry name" value="SBP"/>
</dbReference>
<keyword evidence="3" id="KW-0472">Membrane</keyword>
<keyword evidence="5" id="KW-0449">Lipoprotein</keyword>
<dbReference type="PROSITE" id="PS51257">
    <property type="entry name" value="PROKAR_LIPOPROTEIN"/>
    <property type="match status" value="1"/>
</dbReference>
<protein>
    <submittedName>
        <fullName evidence="7">ABC transporter substrate-binding protein</fullName>
    </submittedName>
</protein>
<dbReference type="InterPro" id="IPR050490">
    <property type="entry name" value="Bact_solute-bd_prot1"/>
</dbReference>
<comment type="caution">
    <text evidence="7">The sequence shown here is derived from an EMBL/GenBank/DDBJ whole genome shotgun (WGS) entry which is preliminary data.</text>
</comment>
<evidence type="ECO:0000256" key="4">
    <source>
        <dbReference type="ARBA" id="ARBA00023139"/>
    </source>
</evidence>
<dbReference type="EMBL" id="JBHUMR010000006">
    <property type="protein sequence ID" value="MFD2615993.1"/>
    <property type="molecule type" value="Genomic_DNA"/>
</dbReference>
<evidence type="ECO:0000256" key="6">
    <source>
        <dbReference type="SAM" id="SignalP"/>
    </source>
</evidence>
<evidence type="ECO:0000256" key="3">
    <source>
        <dbReference type="ARBA" id="ARBA00023136"/>
    </source>
</evidence>
<keyword evidence="8" id="KW-1185">Reference proteome</keyword>
<keyword evidence="4" id="KW-0564">Palmitate</keyword>
<dbReference type="PANTHER" id="PTHR43649:SF33">
    <property type="entry name" value="POLYGALACTURONAN_RHAMNOGALACTURONAN-BINDING PROTEIN YTCQ"/>
    <property type="match status" value="1"/>
</dbReference>
<gene>
    <name evidence="7" type="ORF">ACFSTF_01470</name>
</gene>
<evidence type="ECO:0000256" key="2">
    <source>
        <dbReference type="ARBA" id="ARBA00022729"/>
    </source>
</evidence>
<evidence type="ECO:0000256" key="5">
    <source>
        <dbReference type="ARBA" id="ARBA00023288"/>
    </source>
</evidence>
<feature type="signal peptide" evidence="6">
    <location>
        <begin position="1"/>
        <end position="20"/>
    </location>
</feature>
<evidence type="ECO:0000256" key="1">
    <source>
        <dbReference type="ARBA" id="ARBA00022475"/>
    </source>
</evidence>
<keyword evidence="2 6" id="KW-0732">Signal</keyword>
<proteinExistence type="predicted"/>
<dbReference type="PANTHER" id="PTHR43649">
    <property type="entry name" value="ARABINOSE-BINDING PROTEIN-RELATED"/>
    <property type="match status" value="1"/>
</dbReference>
<dbReference type="Gene3D" id="3.40.190.10">
    <property type="entry name" value="Periplasmic binding protein-like II"/>
    <property type="match status" value="2"/>
</dbReference>
<dbReference type="RefSeq" id="WP_141190668.1">
    <property type="nucleotide sequence ID" value="NZ_JBHUMR010000006.1"/>
</dbReference>
<dbReference type="SUPFAM" id="SSF53850">
    <property type="entry name" value="Periplasmic binding protein-like II"/>
    <property type="match status" value="1"/>
</dbReference>
<dbReference type="Pfam" id="PF01547">
    <property type="entry name" value="SBP_bac_1"/>
    <property type="match status" value="1"/>
</dbReference>
<organism evidence="7 8">
    <name type="scientific">Terrilactibacillus laevilacticus</name>
    <dbReference type="NCBI Taxonomy" id="1380157"/>
    <lineage>
        <taxon>Bacteria</taxon>
        <taxon>Bacillati</taxon>
        <taxon>Bacillota</taxon>
        <taxon>Bacilli</taxon>
        <taxon>Bacillales</taxon>
        <taxon>Bacillaceae</taxon>
        <taxon>Terrilactibacillus</taxon>
    </lineage>
</organism>
<dbReference type="Proteomes" id="UP001597458">
    <property type="component" value="Unassembled WGS sequence"/>
</dbReference>
<feature type="chain" id="PRO_5047345032" evidence="6">
    <location>
        <begin position="21"/>
        <end position="422"/>
    </location>
</feature>
<keyword evidence="1" id="KW-1003">Cell membrane</keyword>
<reference evidence="8" key="1">
    <citation type="journal article" date="2019" name="Int. J. Syst. Evol. Microbiol.">
        <title>The Global Catalogue of Microorganisms (GCM) 10K type strain sequencing project: providing services to taxonomists for standard genome sequencing and annotation.</title>
        <authorList>
            <consortium name="The Broad Institute Genomics Platform"/>
            <consortium name="The Broad Institute Genome Sequencing Center for Infectious Disease"/>
            <person name="Wu L."/>
            <person name="Ma J."/>
        </authorList>
    </citation>
    <scope>NUCLEOTIDE SEQUENCE [LARGE SCALE GENOMIC DNA]</scope>
    <source>
        <strain evidence="8">TISTR 2241</strain>
    </source>
</reference>
<evidence type="ECO:0000313" key="7">
    <source>
        <dbReference type="EMBL" id="MFD2615993.1"/>
    </source>
</evidence>
<evidence type="ECO:0000313" key="8">
    <source>
        <dbReference type="Proteomes" id="UP001597458"/>
    </source>
</evidence>
<accession>A0ABW5PMJ3</accession>
<name>A0ABW5PMJ3_9BACI</name>